<keyword evidence="2 6" id="KW-0812">Transmembrane</keyword>
<feature type="transmembrane region" description="Helical" evidence="6">
    <location>
        <begin position="568"/>
        <end position="589"/>
    </location>
</feature>
<comment type="subcellular location">
    <subcellularLocation>
        <location evidence="1">Membrane</location>
        <topology evidence="1">Multi-pass membrane protein</topology>
    </subcellularLocation>
</comment>
<comment type="caution">
    <text evidence="8">The sequence shown here is derived from an EMBL/GenBank/DDBJ whole genome shotgun (WGS) entry which is preliminary data.</text>
</comment>
<feature type="compositionally biased region" description="Basic and acidic residues" evidence="5">
    <location>
        <begin position="179"/>
        <end position="199"/>
    </location>
</feature>
<dbReference type="OMA" id="FMIEIAD"/>
<dbReference type="Pfam" id="PF01490">
    <property type="entry name" value="Aa_trans"/>
    <property type="match status" value="1"/>
</dbReference>
<evidence type="ECO:0000256" key="1">
    <source>
        <dbReference type="ARBA" id="ARBA00004141"/>
    </source>
</evidence>
<feature type="transmembrane region" description="Helical" evidence="6">
    <location>
        <begin position="630"/>
        <end position="649"/>
    </location>
</feature>
<keyword evidence="9" id="KW-1185">Reference proteome</keyword>
<dbReference type="OrthoDB" id="1684102at2759"/>
<feature type="compositionally biased region" description="Basic and acidic residues" evidence="5">
    <location>
        <begin position="215"/>
        <end position="224"/>
    </location>
</feature>
<feature type="transmembrane region" description="Helical" evidence="6">
    <location>
        <begin position="348"/>
        <end position="368"/>
    </location>
</feature>
<dbReference type="InterPro" id="IPR013057">
    <property type="entry name" value="AA_transpt_TM"/>
</dbReference>
<feature type="transmembrane region" description="Helical" evidence="6">
    <location>
        <begin position="595"/>
        <end position="618"/>
    </location>
</feature>
<evidence type="ECO:0000256" key="4">
    <source>
        <dbReference type="ARBA" id="ARBA00023136"/>
    </source>
</evidence>
<dbReference type="EMBL" id="VRMN01000009">
    <property type="protein sequence ID" value="KAA8492557.1"/>
    <property type="molecule type" value="Genomic_DNA"/>
</dbReference>
<evidence type="ECO:0000313" key="8">
    <source>
        <dbReference type="EMBL" id="KAA8492557.1"/>
    </source>
</evidence>
<evidence type="ECO:0000256" key="2">
    <source>
        <dbReference type="ARBA" id="ARBA00022692"/>
    </source>
</evidence>
<dbReference type="Proteomes" id="UP000324585">
    <property type="component" value="Unassembled WGS sequence"/>
</dbReference>
<accession>A0A5J4YQ94</accession>
<feature type="transmembrane region" description="Helical" evidence="6">
    <location>
        <begin position="316"/>
        <end position="336"/>
    </location>
</feature>
<evidence type="ECO:0000256" key="3">
    <source>
        <dbReference type="ARBA" id="ARBA00022989"/>
    </source>
</evidence>
<dbReference type="GO" id="GO:0015179">
    <property type="term" value="F:L-amino acid transmembrane transporter activity"/>
    <property type="evidence" value="ECO:0007669"/>
    <property type="project" value="TreeGrafter"/>
</dbReference>
<feature type="compositionally biased region" description="Basic and acidic residues" evidence="5">
    <location>
        <begin position="1"/>
        <end position="11"/>
    </location>
</feature>
<feature type="transmembrane region" description="Helical" evidence="6">
    <location>
        <begin position="285"/>
        <end position="304"/>
    </location>
</feature>
<sequence length="660" mass="71486">MERQVNGERGSHGSPSSSSSSLSRDVSYSWRDAAADIGNMFKAFIGLNFLYVSFAFSRAGMWRGILGLLFILTLTEHCCHMLVNVKNSLSQRALSDFETKLEEERLERHNNAPYFKSNANESGGPSGTGIISGSGKASSNARRLSDDGAGAFSGKRRSVSFADEDGTLRPPNKSTHGPLKSEHQSNDVEMKSLRRKAEECAPQQSQEEGQDDDEPSSRSSREQSPRPSQEQLGLQLSYGDVARLAHGPNAERFVNTMLVLTQFGFCVGYLIFISSTMHDLMNSELHLYWFILMPAPILCVLALLSSVRSLAPFSNVANLALVIGFVAVLTYCSRHFEWRPSSPSVLTFPLFVGQMTAALEGIALVLPIETSMKDPARFGTVLRVSLVLMGCVLFPVGILGFGVFGEDTKSIILLNMGGSVVVSIVKAVLVVGILFTYPLQLTPVLIALEDWIHGGSIIPKHVIAHDMGGASFETAQLGRLEDYSSQSGSDDGWDDAATTMVEMHEIMGDLPEVNSRDGEDWAMEDIEIQPAAGSERDVETDSVHSVAAHAVASHAGHWHVFVRNPMSILGRIVVVLLTVLIATFAGASFGNFMSLIGSLGAASLAYCMPSFLHLHRFGSQMSFWGKAKDVAILTFGIIAAVVGTVLSIMEMVRSEGNVPL</sequence>
<reference evidence="9" key="1">
    <citation type="journal article" date="2019" name="Nat. Commun.">
        <title>Expansion of phycobilisome linker gene families in mesophilic red algae.</title>
        <authorList>
            <person name="Lee J."/>
            <person name="Kim D."/>
            <person name="Bhattacharya D."/>
            <person name="Yoon H.S."/>
        </authorList>
    </citation>
    <scope>NUCLEOTIDE SEQUENCE [LARGE SCALE GENOMIC DNA]</scope>
    <source>
        <strain evidence="9">CCMP 1328</strain>
    </source>
</reference>
<feature type="region of interest" description="Disordered" evidence="5">
    <location>
        <begin position="1"/>
        <end position="23"/>
    </location>
</feature>
<feature type="transmembrane region" description="Helical" evidence="6">
    <location>
        <begin position="253"/>
        <end position="273"/>
    </location>
</feature>
<feature type="compositionally biased region" description="Low complexity" evidence="5">
    <location>
        <begin position="12"/>
        <end position="23"/>
    </location>
</feature>
<evidence type="ECO:0000313" key="9">
    <source>
        <dbReference type="Proteomes" id="UP000324585"/>
    </source>
</evidence>
<dbReference type="PANTHER" id="PTHR22950:SF700">
    <property type="entry name" value="AMINO ACID TRANSPORTER TRANSMEMBRANE DOMAIN-CONTAINING PROTEIN"/>
    <property type="match status" value="1"/>
</dbReference>
<name>A0A5J4YQ94_PORPP</name>
<organism evidence="8 9">
    <name type="scientific">Porphyridium purpureum</name>
    <name type="common">Red alga</name>
    <name type="synonym">Porphyridium cruentum</name>
    <dbReference type="NCBI Taxonomy" id="35688"/>
    <lineage>
        <taxon>Eukaryota</taxon>
        <taxon>Rhodophyta</taxon>
        <taxon>Bangiophyceae</taxon>
        <taxon>Porphyridiales</taxon>
        <taxon>Porphyridiaceae</taxon>
        <taxon>Porphyridium</taxon>
    </lineage>
</organism>
<feature type="transmembrane region" description="Helical" evidence="6">
    <location>
        <begin position="37"/>
        <end position="56"/>
    </location>
</feature>
<feature type="domain" description="Amino acid transporter transmembrane" evidence="7">
    <location>
        <begin position="236"/>
        <end position="648"/>
    </location>
</feature>
<evidence type="ECO:0000256" key="5">
    <source>
        <dbReference type="SAM" id="MobiDB-lite"/>
    </source>
</evidence>
<gene>
    <name evidence="8" type="ORF">FVE85_8064</name>
</gene>
<dbReference type="GO" id="GO:0005774">
    <property type="term" value="C:vacuolar membrane"/>
    <property type="evidence" value="ECO:0007669"/>
    <property type="project" value="TreeGrafter"/>
</dbReference>
<evidence type="ECO:0000256" key="6">
    <source>
        <dbReference type="SAM" id="Phobius"/>
    </source>
</evidence>
<evidence type="ECO:0000259" key="7">
    <source>
        <dbReference type="Pfam" id="PF01490"/>
    </source>
</evidence>
<keyword evidence="3 6" id="KW-1133">Transmembrane helix</keyword>
<dbReference type="PANTHER" id="PTHR22950">
    <property type="entry name" value="AMINO ACID TRANSPORTER"/>
    <property type="match status" value="1"/>
</dbReference>
<keyword evidence="4 6" id="KW-0472">Membrane</keyword>
<proteinExistence type="predicted"/>
<feature type="transmembrane region" description="Helical" evidence="6">
    <location>
        <begin position="380"/>
        <end position="405"/>
    </location>
</feature>
<feature type="region of interest" description="Disordered" evidence="5">
    <location>
        <begin position="108"/>
        <end position="232"/>
    </location>
</feature>
<feature type="transmembrane region" description="Helical" evidence="6">
    <location>
        <begin position="62"/>
        <end position="83"/>
    </location>
</feature>
<dbReference type="AlphaFoldDB" id="A0A5J4YQ94"/>
<protein>
    <submittedName>
        <fullName evidence="8">Proton-coupled amino acid transporter 2</fullName>
    </submittedName>
</protein>
<feature type="transmembrane region" description="Helical" evidence="6">
    <location>
        <begin position="411"/>
        <end position="435"/>
    </location>
</feature>